<feature type="compositionally biased region" description="Basic and acidic residues" evidence="3">
    <location>
        <begin position="63"/>
        <end position="77"/>
    </location>
</feature>
<evidence type="ECO:0000259" key="4">
    <source>
        <dbReference type="PROSITE" id="PS50071"/>
    </source>
</evidence>
<dbReference type="EMBL" id="CALNXI010001214">
    <property type="protein sequence ID" value="CAH3160435.1"/>
    <property type="molecule type" value="Genomic_DNA"/>
</dbReference>
<keyword evidence="6" id="KW-1185">Reference proteome</keyword>
<proteinExistence type="predicted"/>
<comment type="subcellular location">
    <subcellularLocation>
        <location evidence="1 2">Nucleus</location>
    </subcellularLocation>
</comment>
<feature type="region of interest" description="Disordered" evidence="3">
    <location>
        <begin position="63"/>
        <end position="117"/>
    </location>
</feature>
<feature type="DNA-binding region" description="Homeobox" evidence="1">
    <location>
        <begin position="6"/>
        <end position="65"/>
    </location>
</feature>
<dbReference type="SUPFAM" id="SSF46689">
    <property type="entry name" value="Homeodomain-like"/>
    <property type="match status" value="1"/>
</dbReference>
<dbReference type="InterPro" id="IPR009057">
    <property type="entry name" value="Homeodomain-like_sf"/>
</dbReference>
<dbReference type="Proteomes" id="UP001159427">
    <property type="component" value="Unassembled WGS sequence"/>
</dbReference>
<dbReference type="InterPro" id="IPR001356">
    <property type="entry name" value="HD"/>
</dbReference>
<gene>
    <name evidence="5" type="ORF">PEVE_00003596</name>
</gene>
<evidence type="ECO:0000256" key="2">
    <source>
        <dbReference type="RuleBase" id="RU000682"/>
    </source>
</evidence>
<dbReference type="PANTHER" id="PTHR46808">
    <property type="entry name" value="H2.0-LIKE HOMEOBOX PROTEIN"/>
    <property type="match status" value="1"/>
</dbReference>
<sequence length="117" mass="13865">MRTSSRPWCRPVFTQLRRRGLEKHFQATKYVTKRGRLQIGAMLGLSETRVKVWCQNTAETKWRHEAAKKEKKQKEQTSTETMNNCVQKEEVKNEKEKEHGFKKGREQSITDQISNKK</sequence>
<dbReference type="CDD" id="cd00086">
    <property type="entry name" value="homeodomain"/>
    <property type="match status" value="1"/>
</dbReference>
<evidence type="ECO:0000256" key="1">
    <source>
        <dbReference type="PROSITE-ProRule" id="PRU00108"/>
    </source>
</evidence>
<name>A0ABN8QA62_9CNID</name>
<comment type="caution">
    <text evidence="5">The sequence shown here is derived from an EMBL/GenBank/DDBJ whole genome shotgun (WGS) entry which is preliminary data.</text>
</comment>
<protein>
    <recommendedName>
        <fullName evidence="4">Homeobox domain-containing protein</fullName>
    </recommendedName>
</protein>
<dbReference type="SMART" id="SM00389">
    <property type="entry name" value="HOX"/>
    <property type="match status" value="1"/>
</dbReference>
<accession>A0ABN8QA62</accession>
<evidence type="ECO:0000313" key="6">
    <source>
        <dbReference type="Proteomes" id="UP001159427"/>
    </source>
</evidence>
<dbReference type="Gene3D" id="1.10.10.60">
    <property type="entry name" value="Homeodomain-like"/>
    <property type="match status" value="1"/>
</dbReference>
<dbReference type="PANTHER" id="PTHR46808:SF1">
    <property type="entry name" value="H2.0-LIKE HOMEOBOX PROTEIN"/>
    <property type="match status" value="1"/>
</dbReference>
<reference evidence="5 6" key="1">
    <citation type="submission" date="2022-05" db="EMBL/GenBank/DDBJ databases">
        <authorList>
            <consortium name="Genoscope - CEA"/>
            <person name="William W."/>
        </authorList>
    </citation>
    <scope>NUCLEOTIDE SEQUENCE [LARGE SCALE GENOMIC DNA]</scope>
</reference>
<keyword evidence="1 2" id="KW-0238">DNA-binding</keyword>
<feature type="compositionally biased region" description="Basic and acidic residues" evidence="3">
    <location>
        <begin position="87"/>
        <end position="108"/>
    </location>
</feature>
<dbReference type="PROSITE" id="PS50071">
    <property type="entry name" value="HOMEOBOX_2"/>
    <property type="match status" value="1"/>
</dbReference>
<dbReference type="Pfam" id="PF00046">
    <property type="entry name" value="Homeodomain"/>
    <property type="match status" value="1"/>
</dbReference>
<keyword evidence="1 2" id="KW-0539">Nucleus</keyword>
<evidence type="ECO:0000256" key="3">
    <source>
        <dbReference type="SAM" id="MobiDB-lite"/>
    </source>
</evidence>
<feature type="domain" description="Homeobox" evidence="4">
    <location>
        <begin position="4"/>
        <end position="64"/>
    </location>
</feature>
<organism evidence="5 6">
    <name type="scientific">Porites evermanni</name>
    <dbReference type="NCBI Taxonomy" id="104178"/>
    <lineage>
        <taxon>Eukaryota</taxon>
        <taxon>Metazoa</taxon>
        <taxon>Cnidaria</taxon>
        <taxon>Anthozoa</taxon>
        <taxon>Hexacorallia</taxon>
        <taxon>Scleractinia</taxon>
        <taxon>Fungiina</taxon>
        <taxon>Poritidae</taxon>
        <taxon>Porites</taxon>
    </lineage>
</organism>
<dbReference type="InterPro" id="IPR052497">
    <property type="entry name" value="H2.0_Homeobox_TF"/>
</dbReference>
<keyword evidence="1 2" id="KW-0371">Homeobox</keyword>
<evidence type="ECO:0000313" key="5">
    <source>
        <dbReference type="EMBL" id="CAH3160435.1"/>
    </source>
</evidence>